<dbReference type="Proteomes" id="UP000245119">
    <property type="component" value="Linkage Group LG13"/>
</dbReference>
<dbReference type="AlphaFoldDB" id="A0A2T7NEK6"/>
<evidence type="ECO:0000313" key="2">
    <source>
        <dbReference type="Proteomes" id="UP000245119"/>
    </source>
</evidence>
<name>A0A2T7NEK6_POMCA</name>
<organism evidence="1 2">
    <name type="scientific">Pomacea canaliculata</name>
    <name type="common">Golden apple snail</name>
    <dbReference type="NCBI Taxonomy" id="400727"/>
    <lineage>
        <taxon>Eukaryota</taxon>
        <taxon>Metazoa</taxon>
        <taxon>Spiralia</taxon>
        <taxon>Lophotrochozoa</taxon>
        <taxon>Mollusca</taxon>
        <taxon>Gastropoda</taxon>
        <taxon>Caenogastropoda</taxon>
        <taxon>Architaenioglossa</taxon>
        <taxon>Ampullarioidea</taxon>
        <taxon>Ampullariidae</taxon>
        <taxon>Pomacea</taxon>
    </lineage>
</organism>
<protein>
    <submittedName>
        <fullName evidence="1">Uncharacterized protein</fullName>
    </submittedName>
</protein>
<gene>
    <name evidence="1" type="ORF">C0Q70_20103</name>
</gene>
<sequence>MDKNNWEKRLAVNTGAYIRGSLLALEHMRRDRGGRGGVIINVHLLQRRSVACRRFFCCPCCAGPSLGVCARMGRSKGRFTPSLCNPIRLASPRALTRRRASAARRAFAGIFFSGRGSKPLLSLTFPPFSLSFFLPLARVESLARFSVFSGESSSSNGRRRTVALAAGAGHIRYVEDKPRLKRPARKQIEMFYLYDQLREVSGAHVTDCDKGTKI</sequence>
<proteinExistence type="predicted"/>
<comment type="caution">
    <text evidence="1">The sequence shown here is derived from an EMBL/GenBank/DDBJ whole genome shotgun (WGS) entry which is preliminary data.</text>
</comment>
<reference evidence="1 2" key="1">
    <citation type="submission" date="2018-04" db="EMBL/GenBank/DDBJ databases">
        <title>The genome of golden apple snail Pomacea canaliculata provides insight into stress tolerance and invasive adaptation.</title>
        <authorList>
            <person name="Liu C."/>
            <person name="Liu B."/>
            <person name="Ren Y."/>
            <person name="Zhang Y."/>
            <person name="Wang H."/>
            <person name="Li S."/>
            <person name="Jiang F."/>
            <person name="Yin L."/>
            <person name="Zhang G."/>
            <person name="Qian W."/>
            <person name="Fan W."/>
        </authorList>
    </citation>
    <scope>NUCLEOTIDE SEQUENCE [LARGE SCALE GENOMIC DNA]</scope>
    <source>
        <strain evidence="1">SZHN2017</strain>
        <tissue evidence="1">Muscle</tissue>
    </source>
</reference>
<evidence type="ECO:0000313" key="1">
    <source>
        <dbReference type="EMBL" id="PVD19613.1"/>
    </source>
</evidence>
<accession>A0A2T7NEK6</accession>
<dbReference type="EMBL" id="PZQS01000013">
    <property type="protein sequence ID" value="PVD19613.1"/>
    <property type="molecule type" value="Genomic_DNA"/>
</dbReference>
<keyword evidence="2" id="KW-1185">Reference proteome</keyword>